<reference evidence="1" key="1">
    <citation type="submission" date="2014-09" db="EMBL/GenBank/DDBJ databases">
        <authorList>
            <person name="Magalhaes I.L.F."/>
            <person name="Oliveira U."/>
            <person name="Santos F.R."/>
            <person name="Vidigal T.H.D.A."/>
            <person name="Brescovit A.D."/>
            <person name="Santos A.J."/>
        </authorList>
    </citation>
    <scope>NUCLEOTIDE SEQUENCE</scope>
    <source>
        <tissue evidence="1">Shoot tissue taken approximately 20 cm above the soil surface</tissue>
    </source>
</reference>
<protein>
    <submittedName>
        <fullName evidence="1">Uncharacterized protein</fullName>
    </submittedName>
</protein>
<evidence type="ECO:0000313" key="1">
    <source>
        <dbReference type="EMBL" id="JAD69846.1"/>
    </source>
</evidence>
<accession>A0A0A9C2N4</accession>
<dbReference type="AlphaFoldDB" id="A0A0A9C2N4"/>
<proteinExistence type="predicted"/>
<name>A0A0A9C2N4_ARUDO</name>
<reference evidence="1" key="2">
    <citation type="journal article" date="2015" name="Data Brief">
        <title>Shoot transcriptome of the giant reed, Arundo donax.</title>
        <authorList>
            <person name="Barrero R.A."/>
            <person name="Guerrero F.D."/>
            <person name="Moolhuijzen P."/>
            <person name="Goolsby J.A."/>
            <person name="Tidwell J."/>
            <person name="Bellgard S.E."/>
            <person name="Bellgard M.I."/>
        </authorList>
    </citation>
    <scope>NUCLEOTIDE SEQUENCE</scope>
    <source>
        <tissue evidence="1">Shoot tissue taken approximately 20 cm above the soil surface</tissue>
    </source>
</reference>
<organism evidence="1">
    <name type="scientific">Arundo donax</name>
    <name type="common">Giant reed</name>
    <name type="synonym">Donax arundinaceus</name>
    <dbReference type="NCBI Taxonomy" id="35708"/>
    <lineage>
        <taxon>Eukaryota</taxon>
        <taxon>Viridiplantae</taxon>
        <taxon>Streptophyta</taxon>
        <taxon>Embryophyta</taxon>
        <taxon>Tracheophyta</taxon>
        <taxon>Spermatophyta</taxon>
        <taxon>Magnoliopsida</taxon>
        <taxon>Liliopsida</taxon>
        <taxon>Poales</taxon>
        <taxon>Poaceae</taxon>
        <taxon>PACMAD clade</taxon>
        <taxon>Arundinoideae</taxon>
        <taxon>Arundineae</taxon>
        <taxon>Arundo</taxon>
    </lineage>
</organism>
<sequence length="22" mass="2531">MTICLSTFMYCLFNIPSCDTNI</sequence>
<dbReference type="EMBL" id="GBRH01228049">
    <property type="protein sequence ID" value="JAD69846.1"/>
    <property type="molecule type" value="Transcribed_RNA"/>
</dbReference>